<evidence type="ECO:0000259" key="9">
    <source>
        <dbReference type="Pfam" id="PF03787"/>
    </source>
</evidence>
<evidence type="ECO:0000256" key="5">
    <source>
        <dbReference type="ARBA" id="ARBA00022801"/>
    </source>
</evidence>
<sequence>MKFEKNYVISGELVCITGLHIGISKESIEIGGSDNVIIRDPVTRLPYIPGSSIKGKMRALLELALGRTNGDPCKCGKCEVCRVFGTAADNTKDSKSKELGPTRIIVRDSFPTEKTREMWKKSSDVVEGAELKYENSLDRITSGANPRNQERVPRDSKFEFEIIVSEYEGDSDNLGVVLEGLRLLEDNYLGGSGTRGYGKVEFRDITITERPSEYYRGEAGENTLGDFEALADIQLSEE</sequence>
<reference evidence="11" key="1">
    <citation type="journal article" date="2020" name="bioRxiv">
        <title>A rank-normalized archaeal taxonomy based on genome phylogeny resolves widespread incomplete and uneven classifications.</title>
        <authorList>
            <person name="Rinke C."/>
            <person name="Chuvochina M."/>
            <person name="Mussig A.J."/>
            <person name="Chaumeil P.-A."/>
            <person name="Waite D.W."/>
            <person name="Whitman W.B."/>
            <person name="Parks D.H."/>
            <person name="Hugenholtz P."/>
        </authorList>
    </citation>
    <scope>NUCLEOTIDE SEQUENCE [LARGE SCALE GENOMIC DNA]</scope>
</reference>
<dbReference type="InterPro" id="IPR005537">
    <property type="entry name" value="RAMP_III_fam"/>
</dbReference>
<evidence type="ECO:0000256" key="7">
    <source>
        <dbReference type="ARBA" id="ARBA00023118"/>
    </source>
</evidence>
<dbReference type="GO" id="GO:0016787">
    <property type="term" value="F:hydrolase activity"/>
    <property type="evidence" value="ECO:0007669"/>
    <property type="project" value="UniProtKB-KW"/>
</dbReference>
<keyword evidence="5" id="KW-0378">Hydrolase</keyword>
<evidence type="ECO:0000313" key="10">
    <source>
        <dbReference type="EMBL" id="HIH64012.1"/>
    </source>
</evidence>
<feature type="domain" description="CRISPR type III-associated protein" evidence="9">
    <location>
        <begin position="13"/>
        <end position="201"/>
    </location>
</feature>
<name>A0A7J4MU90_METTF</name>
<keyword evidence="4" id="KW-0255">Endonuclease</keyword>
<keyword evidence="6" id="KW-0694">RNA-binding</keyword>
<dbReference type="NCBIfam" id="TIGR02582">
    <property type="entry name" value="cas7_TM1809"/>
    <property type="match status" value="1"/>
</dbReference>
<evidence type="ECO:0000256" key="8">
    <source>
        <dbReference type="ARBA" id="ARBA00033183"/>
    </source>
</evidence>
<dbReference type="GO" id="GO:0051607">
    <property type="term" value="P:defense response to virus"/>
    <property type="evidence" value="ECO:0007669"/>
    <property type="project" value="UniProtKB-KW"/>
</dbReference>
<protein>
    <recommendedName>
        <fullName evidence="2">CRISPR system Cms endoribonuclease Csm3</fullName>
    </recommendedName>
    <alternativeName>
        <fullName evidence="8">CRISPR type III A-associated RAMP protein Csm3</fullName>
    </alternativeName>
</protein>
<dbReference type="Proteomes" id="UP000538031">
    <property type="component" value="Unassembled WGS sequence"/>
</dbReference>
<comment type="similarity">
    <text evidence="1">Belongs to the CRISPR-associated Csm3 family.</text>
</comment>
<dbReference type="GO" id="GO:0003723">
    <property type="term" value="F:RNA binding"/>
    <property type="evidence" value="ECO:0007669"/>
    <property type="project" value="UniProtKB-KW"/>
</dbReference>
<keyword evidence="7" id="KW-0051">Antiviral defense</keyword>
<evidence type="ECO:0000313" key="11">
    <source>
        <dbReference type="Proteomes" id="UP000538031"/>
    </source>
</evidence>
<keyword evidence="3" id="KW-0540">Nuclease</keyword>
<dbReference type="GO" id="GO:0004519">
    <property type="term" value="F:endonuclease activity"/>
    <property type="evidence" value="ECO:0007669"/>
    <property type="project" value="UniProtKB-KW"/>
</dbReference>
<comment type="caution">
    <text evidence="10">The sequence shown here is derived from an EMBL/GenBank/DDBJ whole genome shotgun (WGS) entry which is preliminary data.</text>
</comment>
<accession>A0A7J4MU90</accession>
<proteinExistence type="inferred from homology"/>
<evidence type="ECO:0000256" key="4">
    <source>
        <dbReference type="ARBA" id="ARBA00022759"/>
    </source>
</evidence>
<evidence type="ECO:0000256" key="3">
    <source>
        <dbReference type="ARBA" id="ARBA00022722"/>
    </source>
</evidence>
<evidence type="ECO:0000256" key="2">
    <source>
        <dbReference type="ARBA" id="ARBA00022150"/>
    </source>
</evidence>
<dbReference type="PANTHER" id="PTHR35579:SF3">
    <property type="entry name" value="CRISPR SYSTEM CMS ENDORIBONUCLEASE CSM3"/>
    <property type="match status" value="1"/>
</dbReference>
<dbReference type="Pfam" id="PF03787">
    <property type="entry name" value="RAMPs"/>
    <property type="match status" value="1"/>
</dbReference>
<evidence type="ECO:0000256" key="1">
    <source>
        <dbReference type="ARBA" id="ARBA00006342"/>
    </source>
</evidence>
<dbReference type="EMBL" id="DUHT01000001">
    <property type="protein sequence ID" value="HIH64012.1"/>
    <property type="molecule type" value="Genomic_DNA"/>
</dbReference>
<gene>
    <name evidence="10" type="primary">csm3</name>
    <name evidence="10" type="ORF">HA285_00135</name>
</gene>
<dbReference type="AlphaFoldDB" id="A0A7J4MU90"/>
<dbReference type="InterPro" id="IPR013412">
    <property type="entry name" value="CRISPR-assoc_RAMP_Csm3"/>
</dbReference>
<dbReference type="InterPro" id="IPR052216">
    <property type="entry name" value="CRISPR_Csm3_endoribonuclease"/>
</dbReference>
<evidence type="ECO:0000256" key="6">
    <source>
        <dbReference type="ARBA" id="ARBA00022884"/>
    </source>
</evidence>
<dbReference type="CDD" id="cd09684">
    <property type="entry name" value="Csm3_III-A"/>
    <property type="match status" value="1"/>
</dbReference>
<dbReference type="PANTHER" id="PTHR35579">
    <property type="entry name" value="CRISPR SYSTEM CMS ENDORIBONUCLEASE CSM3"/>
    <property type="match status" value="1"/>
</dbReference>
<organism evidence="10 11">
    <name type="scientific">Methanothermobacter thermautotrophicus</name>
    <name type="common">Methanobacterium thermoformicicum</name>
    <dbReference type="NCBI Taxonomy" id="145262"/>
    <lineage>
        <taxon>Archaea</taxon>
        <taxon>Methanobacteriati</taxon>
        <taxon>Methanobacteriota</taxon>
        <taxon>Methanomada group</taxon>
        <taxon>Methanobacteria</taxon>
        <taxon>Methanobacteriales</taxon>
        <taxon>Methanobacteriaceae</taxon>
        <taxon>Methanothermobacter</taxon>
    </lineage>
</organism>